<evidence type="ECO:0000259" key="2">
    <source>
        <dbReference type="Pfam" id="PF14403"/>
    </source>
</evidence>
<dbReference type="EMBL" id="CASHTH010000330">
    <property type="protein sequence ID" value="CAI7997840.1"/>
    <property type="molecule type" value="Genomic_DNA"/>
</dbReference>
<evidence type="ECO:0000313" key="4">
    <source>
        <dbReference type="Proteomes" id="UP001174909"/>
    </source>
</evidence>
<protein>
    <submittedName>
        <fullName evidence="3">Uncharacterized protein Mb2434c</fullName>
    </submittedName>
</protein>
<feature type="domain" description="Circularly permuted ATP-grasp type 2" evidence="2">
    <location>
        <begin position="83"/>
        <end position="126"/>
    </location>
</feature>
<keyword evidence="4" id="KW-1185">Reference proteome</keyword>
<proteinExistence type="predicted"/>
<feature type="domain" description="Circularly permuted ATP-grasp type 2" evidence="2">
    <location>
        <begin position="127"/>
        <end position="254"/>
    </location>
</feature>
<name>A0AA35VYA5_GEOBA</name>
<evidence type="ECO:0000256" key="1">
    <source>
        <dbReference type="SAM" id="MobiDB-lite"/>
    </source>
</evidence>
<dbReference type="SUPFAM" id="SSF56059">
    <property type="entry name" value="Glutathione synthetase ATP-binding domain-like"/>
    <property type="match status" value="1"/>
</dbReference>
<sequence>MPEPGGLLDGYQTGPAYDEAFEPDGSVRDAYSRIVERFRDLDVGEVQRLEKLVADEFRRQGITFTVYSEEDGTERIWPMDLFPRLIAAAEWDELARGLSQRVAALNCFLADLYCGEGAAIADGVRPYSAHCTVAGIDVVRGADGRYRVLEDNLRSPSGISYVVENRAAMAKACSWLFYDHAVQPTEQYGQMLRSTLESMALGEDSPHIVVLTPGIFNAAYFEHAFLARSMGVELVEGRDLVVDDHTVYSRTIEGAGEGGRDLPAHR</sequence>
<evidence type="ECO:0000313" key="3">
    <source>
        <dbReference type="EMBL" id="CAI7997840.1"/>
    </source>
</evidence>
<reference evidence="3" key="1">
    <citation type="submission" date="2023-03" db="EMBL/GenBank/DDBJ databases">
        <authorList>
            <person name="Steffen K."/>
            <person name="Cardenas P."/>
        </authorList>
    </citation>
    <scope>NUCLEOTIDE SEQUENCE</scope>
</reference>
<dbReference type="Pfam" id="PF14403">
    <property type="entry name" value="CP_ATPgrasp_2"/>
    <property type="match status" value="2"/>
</dbReference>
<comment type="caution">
    <text evidence="3">The sequence shown here is derived from an EMBL/GenBank/DDBJ whole genome shotgun (WGS) entry which is preliminary data.</text>
</comment>
<accession>A0AA35VYA5</accession>
<dbReference type="InterPro" id="IPR025841">
    <property type="entry name" value="CP_ATPgrasp_2"/>
</dbReference>
<dbReference type="PANTHER" id="PTHR34595:SF7">
    <property type="entry name" value="SLL1039 PROTEIN"/>
    <property type="match status" value="1"/>
</dbReference>
<organism evidence="3 4">
    <name type="scientific">Geodia barretti</name>
    <name type="common">Barrett's horny sponge</name>
    <dbReference type="NCBI Taxonomy" id="519541"/>
    <lineage>
        <taxon>Eukaryota</taxon>
        <taxon>Metazoa</taxon>
        <taxon>Porifera</taxon>
        <taxon>Demospongiae</taxon>
        <taxon>Heteroscleromorpha</taxon>
        <taxon>Tetractinellida</taxon>
        <taxon>Astrophorina</taxon>
        <taxon>Geodiidae</taxon>
        <taxon>Geodia</taxon>
    </lineage>
</organism>
<dbReference type="Gene3D" id="3.40.50.11290">
    <property type="match status" value="1"/>
</dbReference>
<gene>
    <name evidence="3" type="ORF">GBAR_LOCUS2258</name>
</gene>
<dbReference type="Proteomes" id="UP001174909">
    <property type="component" value="Unassembled WGS sequence"/>
</dbReference>
<dbReference type="InterPro" id="IPR051680">
    <property type="entry name" value="ATP-dep_Glu-Cys_Ligase-2"/>
</dbReference>
<feature type="region of interest" description="Disordered" evidence="1">
    <location>
        <begin position="1"/>
        <end position="20"/>
    </location>
</feature>
<dbReference type="PANTHER" id="PTHR34595">
    <property type="entry name" value="BLR5612 PROTEIN"/>
    <property type="match status" value="1"/>
</dbReference>
<dbReference type="AlphaFoldDB" id="A0AA35VYA5"/>